<comment type="caution">
    <text evidence="8">The sequence shown here is derived from an EMBL/GenBank/DDBJ whole genome shotgun (WGS) entry which is preliminary data.</text>
</comment>
<evidence type="ECO:0000313" key="9">
    <source>
        <dbReference type="Proteomes" id="UP000701801"/>
    </source>
</evidence>
<organism evidence="8 9">
    <name type="scientific">Hymenoscyphus albidus</name>
    <dbReference type="NCBI Taxonomy" id="595503"/>
    <lineage>
        <taxon>Eukaryota</taxon>
        <taxon>Fungi</taxon>
        <taxon>Dikarya</taxon>
        <taxon>Ascomycota</taxon>
        <taxon>Pezizomycotina</taxon>
        <taxon>Leotiomycetes</taxon>
        <taxon>Helotiales</taxon>
        <taxon>Helotiaceae</taxon>
        <taxon>Hymenoscyphus</taxon>
    </lineage>
</organism>
<protein>
    <recommendedName>
        <fullName evidence="2">glutathione transferase</fullName>
        <ecNumber evidence="2">2.5.1.18</ecNumber>
    </recommendedName>
</protein>
<dbReference type="InterPro" id="IPR010987">
    <property type="entry name" value="Glutathione-S-Trfase_C-like"/>
</dbReference>
<evidence type="ECO:0000256" key="5">
    <source>
        <dbReference type="RuleBase" id="RU003494"/>
    </source>
</evidence>
<dbReference type="EMBL" id="CAJVRM010000213">
    <property type="protein sequence ID" value="CAG8977309.1"/>
    <property type="molecule type" value="Genomic_DNA"/>
</dbReference>
<dbReference type="SUPFAM" id="SSF47616">
    <property type="entry name" value="GST C-terminal domain-like"/>
    <property type="match status" value="1"/>
</dbReference>
<evidence type="ECO:0000256" key="4">
    <source>
        <dbReference type="ARBA" id="ARBA00047960"/>
    </source>
</evidence>
<comment type="catalytic activity">
    <reaction evidence="4">
        <text>RX + glutathione = an S-substituted glutathione + a halide anion + H(+)</text>
        <dbReference type="Rhea" id="RHEA:16437"/>
        <dbReference type="ChEBI" id="CHEBI:15378"/>
        <dbReference type="ChEBI" id="CHEBI:16042"/>
        <dbReference type="ChEBI" id="CHEBI:17792"/>
        <dbReference type="ChEBI" id="CHEBI:57925"/>
        <dbReference type="ChEBI" id="CHEBI:90779"/>
        <dbReference type="EC" id="2.5.1.18"/>
    </reaction>
</comment>
<dbReference type="AlphaFoldDB" id="A0A9N9Q6U6"/>
<keyword evidence="3" id="KW-0808">Transferase</keyword>
<dbReference type="SFLD" id="SFLDG00358">
    <property type="entry name" value="Main_(cytGST)"/>
    <property type="match status" value="1"/>
</dbReference>
<evidence type="ECO:0000256" key="2">
    <source>
        <dbReference type="ARBA" id="ARBA00012452"/>
    </source>
</evidence>
<dbReference type="OrthoDB" id="422574at2759"/>
<dbReference type="SUPFAM" id="SSF52833">
    <property type="entry name" value="Thioredoxin-like"/>
    <property type="match status" value="1"/>
</dbReference>
<dbReference type="InterPro" id="IPR004046">
    <property type="entry name" value="GST_C"/>
</dbReference>
<dbReference type="PANTHER" id="PTHR44051:SF20">
    <property type="entry name" value="GLUTATHIONE TRANSFERASE 1 (EUROFUNG)"/>
    <property type="match status" value="1"/>
</dbReference>
<dbReference type="InterPro" id="IPR040079">
    <property type="entry name" value="Glutathione_S-Trfase"/>
</dbReference>
<dbReference type="Proteomes" id="UP000701801">
    <property type="component" value="Unassembled WGS sequence"/>
</dbReference>
<feature type="domain" description="GST C-terminal" evidence="7">
    <location>
        <begin position="102"/>
        <end position="229"/>
    </location>
</feature>
<dbReference type="Gene3D" id="1.20.1050.130">
    <property type="match status" value="1"/>
</dbReference>
<dbReference type="InterPro" id="IPR036282">
    <property type="entry name" value="Glutathione-S-Trfase_C_sf"/>
</dbReference>
<evidence type="ECO:0000313" key="8">
    <source>
        <dbReference type="EMBL" id="CAG8977309.1"/>
    </source>
</evidence>
<sequence>MTKPIKVWMAPAGPNLWKYSKPSSPNPQVVLILEKLAIPYEIVAFKFDDVKRRPFITLNPNGRVPSIEDPNISPDGLVLWESGAIIQYLIEQYDSEKKLTYDTFEKHKLNQWLMFQMSGQGPYYGQLGRSNVLHQEKLPSAILRYKNEVRRILGVLETSLEDKTWLVGNKCTYADLSFVTWKERLDALFTVPAENKFDGFPNVEAWHGRMVERPSWRAAMEKRRVIMDEQGLMWNGMPKGISTYEQYVEKIGSDRVEAEGE</sequence>
<name>A0A9N9Q6U6_9HELO</name>
<dbReference type="PROSITE" id="PS50404">
    <property type="entry name" value="GST_NTER"/>
    <property type="match status" value="1"/>
</dbReference>
<dbReference type="SFLD" id="SFLDS00019">
    <property type="entry name" value="Glutathione_Transferase_(cytos"/>
    <property type="match status" value="1"/>
</dbReference>
<accession>A0A9N9Q6U6</accession>
<comment type="similarity">
    <text evidence="1 5">Belongs to the GST superfamily.</text>
</comment>
<keyword evidence="9" id="KW-1185">Reference proteome</keyword>
<dbReference type="EC" id="2.5.1.18" evidence="2"/>
<evidence type="ECO:0000259" key="6">
    <source>
        <dbReference type="PROSITE" id="PS50404"/>
    </source>
</evidence>
<evidence type="ECO:0000256" key="3">
    <source>
        <dbReference type="ARBA" id="ARBA00022679"/>
    </source>
</evidence>
<dbReference type="PANTHER" id="PTHR44051">
    <property type="entry name" value="GLUTATHIONE S-TRANSFERASE-RELATED"/>
    <property type="match status" value="1"/>
</dbReference>
<feature type="domain" description="GST N-terminal" evidence="6">
    <location>
        <begin position="13"/>
        <end position="97"/>
    </location>
</feature>
<dbReference type="InterPro" id="IPR036249">
    <property type="entry name" value="Thioredoxin-like_sf"/>
</dbReference>
<evidence type="ECO:0000256" key="1">
    <source>
        <dbReference type="ARBA" id="ARBA00007409"/>
    </source>
</evidence>
<proteinExistence type="inferred from homology"/>
<evidence type="ECO:0000259" key="7">
    <source>
        <dbReference type="PROSITE" id="PS50405"/>
    </source>
</evidence>
<dbReference type="Pfam" id="PF02798">
    <property type="entry name" value="GST_N"/>
    <property type="match status" value="1"/>
</dbReference>
<gene>
    <name evidence="8" type="ORF">HYALB_00012714</name>
</gene>
<reference evidence="8" key="1">
    <citation type="submission" date="2021-07" db="EMBL/GenBank/DDBJ databases">
        <authorList>
            <person name="Durling M."/>
        </authorList>
    </citation>
    <scope>NUCLEOTIDE SEQUENCE</scope>
</reference>
<dbReference type="Pfam" id="PF00043">
    <property type="entry name" value="GST_C"/>
    <property type="match status" value="1"/>
</dbReference>
<dbReference type="PROSITE" id="PS50405">
    <property type="entry name" value="GST_CTER"/>
    <property type="match status" value="1"/>
</dbReference>
<dbReference type="InterPro" id="IPR004045">
    <property type="entry name" value="Glutathione_S-Trfase_N"/>
</dbReference>
<dbReference type="GO" id="GO:0004364">
    <property type="term" value="F:glutathione transferase activity"/>
    <property type="evidence" value="ECO:0007669"/>
    <property type="project" value="UniProtKB-EC"/>
</dbReference>